<dbReference type="PANTHER" id="PTHR47649">
    <property type="entry name" value="RIBONUCLEASE D"/>
    <property type="match status" value="1"/>
</dbReference>
<proteinExistence type="inferred from homology"/>
<keyword evidence="4 6" id="KW-0378">Hydrolase</keyword>
<dbReference type="Proteomes" id="UP001156690">
    <property type="component" value="Unassembled WGS sequence"/>
</dbReference>
<dbReference type="Gene3D" id="3.30.420.10">
    <property type="entry name" value="Ribonuclease H-like superfamily/Ribonuclease H"/>
    <property type="match status" value="1"/>
</dbReference>
<name>A0AAV5NMH2_9VIBR</name>
<evidence type="ECO:0000256" key="6">
    <source>
        <dbReference type="HAMAP-Rule" id="MF_01899"/>
    </source>
</evidence>
<dbReference type="SUPFAM" id="SSF53098">
    <property type="entry name" value="Ribonuclease H-like"/>
    <property type="match status" value="1"/>
</dbReference>
<dbReference type="GO" id="GO:0008408">
    <property type="term" value="F:3'-5' exonuclease activity"/>
    <property type="evidence" value="ECO:0007669"/>
    <property type="project" value="InterPro"/>
</dbReference>
<dbReference type="SMART" id="SM00474">
    <property type="entry name" value="35EXOc"/>
    <property type="match status" value="1"/>
</dbReference>
<keyword evidence="2 6" id="KW-0819">tRNA processing</keyword>
<comment type="catalytic activity">
    <reaction evidence="6">
        <text>Exonucleolytic cleavage that removes extra residues from the 3'-terminus of tRNA to produce 5'-mononucleotides.</text>
        <dbReference type="EC" id="3.1.13.5"/>
    </reaction>
</comment>
<reference evidence="9" key="1">
    <citation type="journal article" date="2019" name="Int. J. Syst. Evol. Microbiol.">
        <title>The Global Catalogue of Microorganisms (GCM) 10K type strain sequencing project: providing services to taxonomists for standard genome sequencing and annotation.</title>
        <authorList>
            <consortium name="The Broad Institute Genomics Platform"/>
            <consortium name="The Broad Institute Genome Sequencing Center for Infectious Disease"/>
            <person name="Wu L."/>
            <person name="Ma J."/>
        </authorList>
    </citation>
    <scope>NUCLEOTIDE SEQUENCE [LARGE SCALE GENOMIC DNA]</scope>
    <source>
        <strain evidence="9">NBRC 15640</strain>
    </source>
</reference>
<dbReference type="Pfam" id="PF00570">
    <property type="entry name" value="HRDC"/>
    <property type="match status" value="1"/>
</dbReference>
<dbReference type="InterPro" id="IPR012337">
    <property type="entry name" value="RNaseH-like_sf"/>
</dbReference>
<evidence type="ECO:0000313" key="8">
    <source>
        <dbReference type="EMBL" id="GLQ71857.1"/>
    </source>
</evidence>
<dbReference type="InterPro" id="IPR010997">
    <property type="entry name" value="HRDC-like_sf"/>
</dbReference>
<evidence type="ECO:0000313" key="9">
    <source>
        <dbReference type="Proteomes" id="UP001156690"/>
    </source>
</evidence>
<dbReference type="InterPro" id="IPR036397">
    <property type="entry name" value="RNaseH_sf"/>
</dbReference>
<evidence type="ECO:0000259" key="7">
    <source>
        <dbReference type="PROSITE" id="PS50967"/>
    </source>
</evidence>
<dbReference type="InterPro" id="IPR048579">
    <property type="entry name" value="RNAseD_HRDC_C"/>
</dbReference>
<dbReference type="InterPro" id="IPR044876">
    <property type="entry name" value="HRDC_dom_sf"/>
</dbReference>
<organism evidence="8 9">
    <name type="scientific">Vibrio penaeicida</name>
    <dbReference type="NCBI Taxonomy" id="104609"/>
    <lineage>
        <taxon>Bacteria</taxon>
        <taxon>Pseudomonadati</taxon>
        <taxon>Pseudomonadota</taxon>
        <taxon>Gammaproteobacteria</taxon>
        <taxon>Vibrionales</taxon>
        <taxon>Vibrionaceae</taxon>
        <taxon>Vibrio</taxon>
    </lineage>
</organism>
<dbReference type="GO" id="GO:0003676">
    <property type="term" value="F:nucleic acid binding"/>
    <property type="evidence" value="ECO:0007669"/>
    <property type="project" value="InterPro"/>
</dbReference>
<dbReference type="EMBL" id="BSNX01000008">
    <property type="protein sequence ID" value="GLQ71857.1"/>
    <property type="molecule type" value="Genomic_DNA"/>
</dbReference>
<accession>A0AAV5NMH2</accession>
<evidence type="ECO:0000256" key="2">
    <source>
        <dbReference type="ARBA" id="ARBA00022694"/>
    </source>
</evidence>
<gene>
    <name evidence="6 8" type="primary">rnd</name>
    <name evidence="8" type="ORF">GCM10007932_12170</name>
</gene>
<dbReference type="InterPro" id="IPR002562">
    <property type="entry name" value="3'-5'_exonuclease_dom"/>
</dbReference>
<evidence type="ECO:0000256" key="4">
    <source>
        <dbReference type="ARBA" id="ARBA00022801"/>
    </source>
</evidence>
<dbReference type="AlphaFoldDB" id="A0AAV5NMH2"/>
<evidence type="ECO:0000256" key="3">
    <source>
        <dbReference type="ARBA" id="ARBA00022722"/>
    </source>
</evidence>
<dbReference type="Pfam" id="PF01612">
    <property type="entry name" value="DNA_pol_A_exo1"/>
    <property type="match status" value="1"/>
</dbReference>
<keyword evidence="9" id="KW-1185">Reference proteome</keyword>
<dbReference type="GO" id="GO:0042780">
    <property type="term" value="P:tRNA 3'-end processing"/>
    <property type="evidence" value="ECO:0007669"/>
    <property type="project" value="UniProtKB-UniRule"/>
</dbReference>
<evidence type="ECO:0000256" key="1">
    <source>
        <dbReference type="ARBA" id="ARBA00022490"/>
    </source>
</evidence>
<dbReference type="InterPro" id="IPR051086">
    <property type="entry name" value="RNase_D-like"/>
</dbReference>
<feature type="domain" description="HRDC" evidence="7">
    <location>
        <begin position="210"/>
        <end position="289"/>
    </location>
</feature>
<dbReference type="GO" id="GO:0005737">
    <property type="term" value="C:cytoplasm"/>
    <property type="evidence" value="ECO:0007669"/>
    <property type="project" value="UniProtKB-SubCell"/>
</dbReference>
<comment type="cofactor">
    <cofactor evidence="6">
        <name>a divalent metal cation</name>
        <dbReference type="ChEBI" id="CHEBI:60240"/>
    </cofactor>
</comment>
<dbReference type="InterPro" id="IPR006292">
    <property type="entry name" value="RNase_D"/>
</dbReference>
<dbReference type="RefSeq" id="WP_126608963.1">
    <property type="nucleotide sequence ID" value="NZ_AP025144.1"/>
</dbReference>
<dbReference type="EC" id="3.1.13.5" evidence="6"/>
<dbReference type="PROSITE" id="PS50967">
    <property type="entry name" value="HRDC"/>
    <property type="match status" value="1"/>
</dbReference>
<comment type="function">
    <text evidence="6">Exonuclease involved in the 3' processing of various precursor tRNAs. Initiates hydrolysis at the 3'-terminus of an RNA molecule and releases 5'-mononucleotides.</text>
</comment>
<dbReference type="CDD" id="cd06142">
    <property type="entry name" value="RNaseD_exo"/>
    <property type="match status" value="1"/>
</dbReference>
<dbReference type="InterPro" id="IPR002121">
    <property type="entry name" value="HRDC_dom"/>
</dbReference>
<dbReference type="GO" id="GO:0000166">
    <property type="term" value="F:nucleotide binding"/>
    <property type="evidence" value="ECO:0007669"/>
    <property type="project" value="InterPro"/>
</dbReference>
<dbReference type="Pfam" id="PF21293">
    <property type="entry name" value="RNAseD_HRDC_C"/>
    <property type="match status" value="1"/>
</dbReference>
<dbReference type="HAMAP" id="MF_01899">
    <property type="entry name" value="RNase_D"/>
    <property type="match status" value="1"/>
</dbReference>
<comment type="caution">
    <text evidence="8">The sequence shown here is derived from an EMBL/GenBank/DDBJ whole genome shotgun (WGS) entry which is preliminary data.</text>
</comment>
<protein>
    <recommendedName>
        <fullName evidence="6">Ribonuclease D</fullName>
        <shortName evidence="6">RNase D</shortName>
        <ecNumber evidence="6">3.1.13.5</ecNumber>
    </recommendedName>
</protein>
<dbReference type="SUPFAM" id="SSF47819">
    <property type="entry name" value="HRDC-like"/>
    <property type="match status" value="2"/>
</dbReference>
<comment type="similarity">
    <text evidence="6">Belongs to the RNase D family.</text>
</comment>
<keyword evidence="3 6" id="KW-0540">Nuclease</keyword>
<dbReference type="PANTHER" id="PTHR47649:SF1">
    <property type="entry name" value="RIBONUCLEASE D"/>
    <property type="match status" value="1"/>
</dbReference>
<sequence>MNYQIVDTKEALEAVCLSAREVDTVMLDTEFVRTRTFYPQLGLIQLFDGTTLSLIDPTVIDEMDAFEALLKDTSVLKVLHACGEDLEVFAHVFGAIPVPMMDTQIMAAFLGHGLSTGFAALVNEYLGVELDKSEARTDWLARPLTSKQLEYAAADVHYLLPMFEKLEAAVREAGWWEAAQQESDLIASKRVVTHIPEKAYQDIKGAWQLRPNQLAILKILAQWRLEEALKRDIALNFVFREQNLWAAARFGIKSLKRMEQEGFDHREIRRHGNTVIAMVKKGEQVPEDEYPDVVERLMDKPEYKQLFKQLKDEVKKASQKSGLATEFLASKKQLNQLITWVWKKDRNPSNMPDVMTSWRKALFGEQLNKLL</sequence>
<comment type="subcellular location">
    <subcellularLocation>
        <location evidence="6">Cytoplasm</location>
    </subcellularLocation>
</comment>
<dbReference type="Gene3D" id="1.10.150.80">
    <property type="entry name" value="HRDC domain"/>
    <property type="match status" value="2"/>
</dbReference>
<keyword evidence="1 6" id="KW-0963">Cytoplasm</keyword>
<dbReference type="NCBIfam" id="TIGR01388">
    <property type="entry name" value="rnd"/>
    <property type="match status" value="1"/>
</dbReference>
<keyword evidence="5 6" id="KW-0269">Exonuclease</keyword>
<dbReference type="GO" id="GO:0033890">
    <property type="term" value="F:ribonuclease D activity"/>
    <property type="evidence" value="ECO:0007669"/>
    <property type="project" value="UniProtKB-UniRule"/>
</dbReference>
<dbReference type="FunFam" id="3.30.420.10:FF:000060">
    <property type="entry name" value="Ribonuclease D"/>
    <property type="match status" value="1"/>
</dbReference>
<evidence type="ECO:0000256" key="5">
    <source>
        <dbReference type="ARBA" id="ARBA00022839"/>
    </source>
</evidence>